<dbReference type="PANTHER" id="PTHR12197:SF251">
    <property type="entry name" value="EG:BACR7C10.4 PROTEIN"/>
    <property type="match status" value="1"/>
</dbReference>
<protein>
    <submittedName>
        <fullName evidence="8">Lysine methyltransferase SMYD2</fullName>
    </submittedName>
</protein>
<dbReference type="Proteomes" id="UP001153069">
    <property type="component" value="Unassembled WGS sequence"/>
</dbReference>
<evidence type="ECO:0000313" key="8">
    <source>
        <dbReference type="EMBL" id="CAB9523758.1"/>
    </source>
</evidence>
<dbReference type="Pfam" id="PF01753">
    <property type="entry name" value="zf-MYND"/>
    <property type="match status" value="1"/>
</dbReference>
<keyword evidence="8" id="KW-0808">Transferase</keyword>
<dbReference type="PROSITE" id="PS50280">
    <property type="entry name" value="SET"/>
    <property type="match status" value="1"/>
</dbReference>
<keyword evidence="1" id="KW-0479">Metal-binding</keyword>
<dbReference type="InterPro" id="IPR050869">
    <property type="entry name" value="H3K4_H4K5_MeTrfase"/>
</dbReference>
<dbReference type="PROSITE" id="PS01360">
    <property type="entry name" value="ZF_MYND_1"/>
    <property type="match status" value="1"/>
</dbReference>
<evidence type="ECO:0000256" key="2">
    <source>
        <dbReference type="ARBA" id="ARBA00022771"/>
    </source>
</evidence>
<dbReference type="InterPro" id="IPR011990">
    <property type="entry name" value="TPR-like_helical_dom_sf"/>
</dbReference>
<keyword evidence="8" id="KW-0489">Methyltransferase</keyword>
<dbReference type="PROSITE" id="PS50005">
    <property type="entry name" value="TPR"/>
    <property type="match status" value="1"/>
</dbReference>
<dbReference type="EMBL" id="CAICTM010001450">
    <property type="protein sequence ID" value="CAB9523758.1"/>
    <property type="molecule type" value="Genomic_DNA"/>
</dbReference>
<proteinExistence type="predicted"/>
<dbReference type="Gene3D" id="1.10.220.160">
    <property type="match status" value="1"/>
</dbReference>
<feature type="repeat" description="TPR" evidence="5">
    <location>
        <begin position="405"/>
        <end position="438"/>
    </location>
</feature>
<dbReference type="GO" id="GO:0008270">
    <property type="term" value="F:zinc ion binding"/>
    <property type="evidence" value="ECO:0007669"/>
    <property type="project" value="UniProtKB-KW"/>
</dbReference>
<dbReference type="InterPro" id="IPR019734">
    <property type="entry name" value="TPR_rpt"/>
</dbReference>
<accession>A0A9N8EN64</accession>
<dbReference type="SUPFAM" id="SSF82199">
    <property type="entry name" value="SET domain"/>
    <property type="match status" value="1"/>
</dbReference>
<reference evidence="8" key="1">
    <citation type="submission" date="2020-06" db="EMBL/GenBank/DDBJ databases">
        <authorList>
            <consortium name="Plant Systems Biology data submission"/>
        </authorList>
    </citation>
    <scope>NUCLEOTIDE SEQUENCE</scope>
    <source>
        <strain evidence="8">D6</strain>
    </source>
</reference>
<keyword evidence="2 4" id="KW-0863">Zinc-finger</keyword>
<dbReference type="OrthoDB" id="265717at2759"/>
<keyword evidence="5" id="KW-0802">TPR repeat</keyword>
<evidence type="ECO:0000256" key="4">
    <source>
        <dbReference type="PROSITE-ProRule" id="PRU00134"/>
    </source>
</evidence>
<dbReference type="AlphaFoldDB" id="A0A9N8EN64"/>
<dbReference type="InterPro" id="IPR001214">
    <property type="entry name" value="SET_dom"/>
</dbReference>
<dbReference type="PROSITE" id="PS50865">
    <property type="entry name" value="ZF_MYND_2"/>
    <property type="match status" value="1"/>
</dbReference>
<evidence type="ECO:0000259" key="6">
    <source>
        <dbReference type="PROSITE" id="PS50280"/>
    </source>
</evidence>
<dbReference type="InterPro" id="IPR046341">
    <property type="entry name" value="SET_dom_sf"/>
</dbReference>
<sequence>MKSIVEWSDSVEVVGQVPNRKVVAKRKIQRGETILKETPVSTLLHPKQWSLRCNHCFCKPENNNNNNNNNNKLLRCSQCRRFWYCGKKCQQRDWKAHKEECTALSQDKQEEQQPESSSFYHCLADALLVARVFRLSKTNPVQFQRVKDLVFHEKCIQPSHYEIAKLVLSLNLLSPDLIDTTTTTTTMMIVELLARFDSNNFGIVDDLLFFLGAGVYPAGAILNHSCEPNCGIFYQSSTSSNNKNLQIIKCLVTVERGQELCHCYVDLSGTSPERRDKLYRTYGFSCDCIRCQDPTGKWARADQVLTTTTTLDQDMVQTIIQNTERLLQQAAVTDDIAQEVNLVQQCVQARAKVLHPRHLALYKARSQLHTTLMAAGELSLATEQCAEMVETMTQCFYPPYHPMLAVMMYTLGSLHHSQNDLQKAIDCYETALPAMEAYHGKYHSLPKGCRDYLEQAKQEMMAI</sequence>
<evidence type="ECO:0000256" key="3">
    <source>
        <dbReference type="ARBA" id="ARBA00022833"/>
    </source>
</evidence>
<dbReference type="PANTHER" id="PTHR12197">
    <property type="entry name" value="HISTONE-LYSINE N-METHYLTRANSFERASE SMYD"/>
    <property type="match status" value="1"/>
</dbReference>
<dbReference type="Gene3D" id="6.10.140.2220">
    <property type="match status" value="1"/>
</dbReference>
<keyword evidence="3" id="KW-0862">Zinc</keyword>
<comment type="caution">
    <text evidence="8">The sequence shown here is derived from an EMBL/GenBank/DDBJ whole genome shotgun (WGS) entry which is preliminary data.</text>
</comment>
<evidence type="ECO:0000256" key="5">
    <source>
        <dbReference type="PROSITE-ProRule" id="PRU00339"/>
    </source>
</evidence>
<dbReference type="InterPro" id="IPR002893">
    <property type="entry name" value="Znf_MYND"/>
</dbReference>
<evidence type="ECO:0000259" key="7">
    <source>
        <dbReference type="PROSITE" id="PS50865"/>
    </source>
</evidence>
<feature type="domain" description="SET" evidence="6">
    <location>
        <begin position="3"/>
        <end position="265"/>
    </location>
</feature>
<evidence type="ECO:0000256" key="1">
    <source>
        <dbReference type="ARBA" id="ARBA00022723"/>
    </source>
</evidence>
<dbReference type="SUPFAM" id="SSF48452">
    <property type="entry name" value="TPR-like"/>
    <property type="match status" value="1"/>
</dbReference>
<dbReference type="Gene3D" id="2.170.270.10">
    <property type="entry name" value="SET domain"/>
    <property type="match status" value="1"/>
</dbReference>
<organism evidence="8 9">
    <name type="scientific">Seminavis robusta</name>
    <dbReference type="NCBI Taxonomy" id="568900"/>
    <lineage>
        <taxon>Eukaryota</taxon>
        <taxon>Sar</taxon>
        <taxon>Stramenopiles</taxon>
        <taxon>Ochrophyta</taxon>
        <taxon>Bacillariophyta</taxon>
        <taxon>Bacillariophyceae</taxon>
        <taxon>Bacillariophycidae</taxon>
        <taxon>Naviculales</taxon>
        <taxon>Naviculaceae</taxon>
        <taxon>Seminavis</taxon>
    </lineage>
</organism>
<gene>
    <name evidence="8" type="ORF">SEMRO_1452_G273930.1</name>
</gene>
<dbReference type="Gene3D" id="1.25.40.10">
    <property type="entry name" value="Tetratricopeptide repeat domain"/>
    <property type="match status" value="1"/>
</dbReference>
<dbReference type="CDD" id="cd20071">
    <property type="entry name" value="SET_SMYD"/>
    <property type="match status" value="1"/>
</dbReference>
<dbReference type="GO" id="GO:0008168">
    <property type="term" value="F:methyltransferase activity"/>
    <property type="evidence" value="ECO:0007669"/>
    <property type="project" value="UniProtKB-KW"/>
</dbReference>
<dbReference type="GO" id="GO:0005634">
    <property type="term" value="C:nucleus"/>
    <property type="evidence" value="ECO:0007669"/>
    <property type="project" value="TreeGrafter"/>
</dbReference>
<evidence type="ECO:0000313" key="9">
    <source>
        <dbReference type="Proteomes" id="UP001153069"/>
    </source>
</evidence>
<name>A0A9N8EN64_9STRA</name>
<dbReference type="GO" id="GO:0032259">
    <property type="term" value="P:methylation"/>
    <property type="evidence" value="ECO:0007669"/>
    <property type="project" value="UniProtKB-KW"/>
</dbReference>
<keyword evidence="9" id="KW-1185">Reference proteome</keyword>
<dbReference type="Pfam" id="PF00856">
    <property type="entry name" value="SET"/>
    <property type="match status" value="1"/>
</dbReference>
<feature type="domain" description="MYND-type" evidence="7">
    <location>
        <begin position="53"/>
        <end position="101"/>
    </location>
</feature>